<dbReference type="Gene3D" id="3.40.50.620">
    <property type="entry name" value="HUPs"/>
    <property type="match status" value="1"/>
</dbReference>
<comment type="catalytic activity">
    <reaction evidence="12">
        <text>tRNA(Cys) + L-cysteine + ATP = L-cysteinyl-tRNA(Cys) + AMP + diphosphate</text>
        <dbReference type="Rhea" id="RHEA:17773"/>
        <dbReference type="Rhea" id="RHEA-COMP:9661"/>
        <dbReference type="Rhea" id="RHEA-COMP:9679"/>
        <dbReference type="ChEBI" id="CHEBI:30616"/>
        <dbReference type="ChEBI" id="CHEBI:33019"/>
        <dbReference type="ChEBI" id="CHEBI:35235"/>
        <dbReference type="ChEBI" id="CHEBI:78442"/>
        <dbReference type="ChEBI" id="CHEBI:78517"/>
        <dbReference type="ChEBI" id="CHEBI:456215"/>
        <dbReference type="EC" id="6.1.1.16"/>
    </reaction>
</comment>
<dbReference type="PANTHER" id="PTHR10890">
    <property type="entry name" value="CYSTEINYL-TRNA SYNTHETASE"/>
    <property type="match status" value="1"/>
</dbReference>
<dbReference type="GO" id="GO:0004817">
    <property type="term" value="F:cysteine-tRNA ligase activity"/>
    <property type="evidence" value="ECO:0007669"/>
    <property type="project" value="UniProtKB-UniRule"/>
</dbReference>
<dbReference type="InterPro" id="IPR032678">
    <property type="entry name" value="tRNA-synt_1_cat_dom"/>
</dbReference>
<dbReference type="PATRIC" id="fig|889378.3.peg.1718"/>
<dbReference type="KEGG" id="sfc:Spiaf_1731"/>
<comment type="subunit">
    <text evidence="3 12">Monomer.</text>
</comment>
<reference evidence="16" key="1">
    <citation type="journal article" date="2013" name="Stand. Genomic Sci.">
        <title>Complete genome sequence of the halophilic bacterium Spirochaeta africana type strain (Z-7692(T)) from the alkaline Lake Magadi in the East African Rift.</title>
        <authorList>
            <person name="Liolos K."/>
            <person name="Abt B."/>
            <person name="Scheuner C."/>
            <person name="Teshima H."/>
            <person name="Held B."/>
            <person name="Lapidus A."/>
            <person name="Nolan M."/>
            <person name="Lucas S."/>
            <person name="Deshpande S."/>
            <person name="Cheng J.F."/>
            <person name="Tapia R."/>
            <person name="Goodwin L.A."/>
            <person name="Pitluck S."/>
            <person name="Pagani I."/>
            <person name="Ivanova N."/>
            <person name="Mavromatis K."/>
            <person name="Mikhailova N."/>
            <person name="Huntemann M."/>
            <person name="Pati A."/>
            <person name="Chen A."/>
            <person name="Palaniappan K."/>
            <person name="Land M."/>
            <person name="Rohde M."/>
            <person name="Tindall B.J."/>
            <person name="Detter J.C."/>
            <person name="Goker M."/>
            <person name="Bristow J."/>
            <person name="Eisen J.A."/>
            <person name="Markowitz V."/>
            <person name="Hugenholtz P."/>
            <person name="Woyke T."/>
            <person name="Klenk H.P."/>
            <person name="Kyrpides N.C."/>
        </authorList>
    </citation>
    <scope>NUCLEOTIDE SEQUENCE</scope>
    <source>
        <strain evidence="16">ATCC 700263 / DSM 8902 / Z-7692</strain>
    </source>
</reference>
<dbReference type="GO" id="GO:0005829">
    <property type="term" value="C:cytosol"/>
    <property type="evidence" value="ECO:0007669"/>
    <property type="project" value="TreeGrafter"/>
</dbReference>
<dbReference type="InterPro" id="IPR015273">
    <property type="entry name" value="Cys-tRNA-synt_Ia_DALR"/>
</dbReference>
<feature type="binding site" evidence="12">
    <location>
        <position position="260"/>
    </location>
    <ligand>
        <name>Zn(2+)</name>
        <dbReference type="ChEBI" id="CHEBI:29105"/>
    </ligand>
</feature>
<keyword evidence="6 12" id="KW-0479">Metal-binding</keyword>
<feature type="domain" description="Cysteinyl-tRNA synthetase class Ia DALR" evidence="14">
    <location>
        <begin position="423"/>
        <end position="477"/>
    </location>
</feature>
<evidence type="ECO:0000256" key="10">
    <source>
        <dbReference type="ARBA" id="ARBA00022917"/>
    </source>
</evidence>
<dbReference type="Pfam" id="PF09190">
    <property type="entry name" value="DALR_2"/>
    <property type="match status" value="1"/>
</dbReference>
<evidence type="ECO:0000256" key="2">
    <source>
        <dbReference type="ARBA" id="ARBA00005594"/>
    </source>
</evidence>
<evidence type="ECO:0000256" key="5">
    <source>
        <dbReference type="ARBA" id="ARBA00022598"/>
    </source>
</evidence>
<evidence type="ECO:0000259" key="13">
    <source>
        <dbReference type="Pfam" id="PF01406"/>
    </source>
</evidence>
<dbReference type="NCBIfam" id="TIGR00435">
    <property type="entry name" value="cysS"/>
    <property type="match status" value="1"/>
</dbReference>
<dbReference type="GO" id="GO:0008270">
    <property type="term" value="F:zinc ion binding"/>
    <property type="evidence" value="ECO:0007669"/>
    <property type="project" value="UniProtKB-UniRule"/>
</dbReference>
<dbReference type="EC" id="6.1.1.16" evidence="12"/>
<dbReference type="HOGENOM" id="CLU_013528_0_1_12"/>
<dbReference type="CDD" id="cd00672">
    <property type="entry name" value="CysRS_core"/>
    <property type="match status" value="1"/>
</dbReference>
<keyword evidence="7 12" id="KW-0547">Nucleotide-binding</keyword>
<dbReference type="InterPro" id="IPR024909">
    <property type="entry name" value="Cys-tRNA/MSH_ligase"/>
</dbReference>
<feature type="binding site" evidence="12">
    <location>
        <position position="35"/>
    </location>
    <ligand>
        <name>Zn(2+)</name>
        <dbReference type="ChEBI" id="CHEBI:29105"/>
    </ligand>
</feature>
<gene>
    <name evidence="12" type="primary">cysS</name>
    <name evidence="15" type="ordered locus">Spiaf_1731</name>
</gene>
<dbReference type="GO" id="GO:0006423">
    <property type="term" value="P:cysteinyl-tRNA aminoacylation"/>
    <property type="evidence" value="ECO:0007669"/>
    <property type="project" value="UniProtKB-UniRule"/>
</dbReference>
<evidence type="ECO:0000256" key="3">
    <source>
        <dbReference type="ARBA" id="ARBA00011245"/>
    </source>
</evidence>
<evidence type="ECO:0000313" key="16">
    <source>
        <dbReference type="Proteomes" id="UP000007383"/>
    </source>
</evidence>
<dbReference type="Pfam" id="PF01406">
    <property type="entry name" value="tRNA-synt_1e"/>
    <property type="match status" value="1"/>
</dbReference>
<dbReference type="RefSeq" id="WP_014455771.1">
    <property type="nucleotide sequence ID" value="NC_017098.1"/>
</dbReference>
<evidence type="ECO:0000256" key="9">
    <source>
        <dbReference type="ARBA" id="ARBA00022840"/>
    </source>
</evidence>
<keyword evidence="9 12" id="KW-0067">ATP-binding</keyword>
<dbReference type="HAMAP" id="MF_00041">
    <property type="entry name" value="Cys_tRNA_synth"/>
    <property type="match status" value="1"/>
</dbReference>
<dbReference type="InterPro" id="IPR015803">
    <property type="entry name" value="Cys-tRNA-ligase"/>
</dbReference>
<organism evidence="15 16">
    <name type="scientific">Spirochaeta africana (strain ATCC 700263 / DSM 8902 / Z-7692)</name>
    <dbReference type="NCBI Taxonomy" id="889378"/>
    <lineage>
        <taxon>Bacteria</taxon>
        <taxon>Pseudomonadati</taxon>
        <taxon>Spirochaetota</taxon>
        <taxon>Spirochaetia</taxon>
        <taxon>Spirochaetales</taxon>
        <taxon>Spirochaetaceae</taxon>
        <taxon>Spirochaeta</taxon>
    </lineage>
</organism>
<dbReference type="EMBL" id="CP003282">
    <property type="protein sequence ID" value="AFG37788.1"/>
    <property type="molecule type" value="Genomic_DNA"/>
</dbReference>
<feature type="binding site" evidence="12">
    <location>
        <position position="256"/>
    </location>
    <ligand>
        <name>Zn(2+)</name>
        <dbReference type="ChEBI" id="CHEBI:29105"/>
    </ligand>
</feature>
<dbReference type="InterPro" id="IPR009080">
    <property type="entry name" value="tRNAsynth_Ia_anticodon-bd"/>
</dbReference>
<feature type="binding site" evidence="12">
    <location>
        <position position="231"/>
    </location>
    <ligand>
        <name>Zn(2+)</name>
        <dbReference type="ChEBI" id="CHEBI:29105"/>
    </ligand>
</feature>
<feature type="binding site" evidence="12">
    <location>
        <position position="291"/>
    </location>
    <ligand>
        <name>ATP</name>
        <dbReference type="ChEBI" id="CHEBI:30616"/>
    </ligand>
</feature>
<keyword evidence="11 12" id="KW-0030">Aminoacyl-tRNA synthetase</keyword>
<dbReference type="STRING" id="889378.Spiaf_1731"/>
<keyword evidence="8 12" id="KW-0862">Zinc</keyword>
<keyword evidence="16" id="KW-1185">Reference proteome</keyword>
<evidence type="ECO:0000313" key="15">
    <source>
        <dbReference type="EMBL" id="AFG37788.1"/>
    </source>
</evidence>
<dbReference type="GO" id="GO:0005524">
    <property type="term" value="F:ATP binding"/>
    <property type="evidence" value="ECO:0007669"/>
    <property type="project" value="UniProtKB-UniRule"/>
</dbReference>
<evidence type="ECO:0000256" key="4">
    <source>
        <dbReference type="ARBA" id="ARBA00022490"/>
    </source>
</evidence>
<name>H9UJU5_SPIAZ</name>
<evidence type="ECO:0000259" key="14">
    <source>
        <dbReference type="Pfam" id="PF09190"/>
    </source>
</evidence>
<sequence length="537" mass="60010">MSLPNDLPIHIYNSKTRSREHFTPFYKDHIGMYVCGPTVYGDTHLGNARPPIIFDVVFRFFSLCGYRVRYVRNITDVGHLEDEQRDQGEDKLARTARLAKLEPMEVAQTYTNQYRTLLGRMGVLPPSIEPTASGHIIEQQEIIQRIMDAGYAYESKGSIYFDLKKFAADHPYGGLSGKNMEELLSGTRGTAGLDDKRSPLDFALWKSADPAHIMRWQSPWGVGFPGWHLECTAMSTKYLGETFDIHGGGLDLQFPHHEAEIAQNRAAYGSDPARFWMHNNMITIDGQKMSKSLGNFVTLHQLFNGSHPLFSKPYSPLTVRFFLLQAHYRSPIDLSDPALAAAEKGLQRLREGYSRLAALAGEPAIAGLEYGCDHGFLALDPSGRLRFSLDDQMHRPVWDLLGQDGGEAGTDSVAELCARCWQHLADDFNTAKAIADLFEMTHYAGRIEAGTADKPSEAELKLLYQTFTLFYLGVLGLGSESSGPDNRLEQVVQMLIEYRADARARKDYAASDRIRDALQELGISLLDGKDGTGFKIQ</sequence>
<dbReference type="PANTHER" id="PTHR10890:SF3">
    <property type="entry name" value="CYSTEINE--TRNA LIGASE, CYTOPLASMIC"/>
    <property type="match status" value="1"/>
</dbReference>
<dbReference type="SUPFAM" id="SSF52374">
    <property type="entry name" value="Nucleotidylyl transferase"/>
    <property type="match status" value="1"/>
</dbReference>
<dbReference type="PRINTS" id="PR00983">
    <property type="entry name" value="TRNASYNTHCYS"/>
</dbReference>
<evidence type="ECO:0000256" key="11">
    <source>
        <dbReference type="ARBA" id="ARBA00023146"/>
    </source>
</evidence>
<keyword evidence="4 12" id="KW-0963">Cytoplasm</keyword>
<protein>
    <recommendedName>
        <fullName evidence="12">Cysteine--tRNA ligase</fullName>
        <ecNumber evidence="12">6.1.1.16</ecNumber>
    </recommendedName>
    <alternativeName>
        <fullName evidence="12">Cysteinyl-tRNA synthetase</fullName>
        <shortName evidence="12">CysRS</shortName>
    </alternativeName>
</protein>
<evidence type="ECO:0000256" key="8">
    <source>
        <dbReference type="ARBA" id="ARBA00022833"/>
    </source>
</evidence>
<dbReference type="eggNOG" id="COG0215">
    <property type="taxonomic scope" value="Bacteria"/>
</dbReference>
<feature type="domain" description="tRNA synthetases class I catalytic" evidence="13">
    <location>
        <begin position="23"/>
        <end position="343"/>
    </location>
</feature>
<keyword evidence="5 12" id="KW-0436">Ligase</keyword>
<keyword evidence="10 12" id="KW-0648">Protein biosynthesis</keyword>
<comment type="cofactor">
    <cofactor evidence="12">
        <name>Zn(2+)</name>
        <dbReference type="ChEBI" id="CHEBI:29105"/>
    </cofactor>
    <text evidence="12">Binds 1 zinc ion per subunit.</text>
</comment>
<evidence type="ECO:0000256" key="1">
    <source>
        <dbReference type="ARBA" id="ARBA00004496"/>
    </source>
</evidence>
<dbReference type="InterPro" id="IPR014729">
    <property type="entry name" value="Rossmann-like_a/b/a_fold"/>
</dbReference>
<dbReference type="Gene3D" id="1.20.120.1910">
    <property type="entry name" value="Cysteine-tRNA ligase, C-terminal anti-codon recognition domain"/>
    <property type="match status" value="1"/>
</dbReference>
<evidence type="ECO:0000256" key="12">
    <source>
        <dbReference type="HAMAP-Rule" id="MF_00041"/>
    </source>
</evidence>
<comment type="similarity">
    <text evidence="2 12">Belongs to the class-I aminoacyl-tRNA synthetase family.</text>
</comment>
<feature type="short sequence motif" description="'KMSKS' region" evidence="12">
    <location>
        <begin position="288"/>
        <end position="292"/>
    </location>
</feature>
<dbReference type="SUPFAM" id="SSF47323">
    <property type="entry name" value="Anticodon-binding domain of a subclass of class I aminoacyl-tRNA synthetases"/>
    <property type="match status" value="1"/>
</dbReference>
<comment type="subcellular location">
    <subcellularLocation>
        <location evidence="1 12">Cytoplasm</location>
    </subcellularLocation>
</comment>
<evidence type="ECO:0000256" key="7">
    <source>
        <dbReference type="ARBA" id="ARBA00022741"/>
    </source>
</evidence>
<dbReference type="Proteomes" id="UP000007383">
    <property type="component" value="Chromosome"/>
</dbReference>
<feature type="short sequence motif" description="'HIGH' region" evidence="12">
    <location>
        <begin position="37"/>
        <end position="47"/>
    </location>
</feature>
<dbReference type="OrthoDB" id="9815130at2"/>
<accession>H9UJU5</accession>
<evidence type="ECO:0000256" key="6">
    <source>
        <dbReference type="ARBA" id="ARBA00022723"/>
    </source>
</evidence>
<proteinExistence type="inferred from homology"/>
<dbReference type="AlphaFoldDB" id="H9UJU5"/>